<dbReference type="InterPro" id="IPR036719">
    <property type="entry name" value="Neuro-gated_channel_TM_sf"/>
</dbReference>
<evidence type="ECO:0000256" key="11">
    <source>
        <dbReference type="ARBA" id="ARBA00023180"/>
    </source>
</evidence>
<keyword evidence="2" id="KW-0813">Transport</keyword>
<evidence type="ECO:0000256" key="9">
    <source>
        <dbReference type="ARBA" id="ARBA00023157"/>
    </source>
</evidence>
<keyword evidence="14" id="KW-0407">Ion channel</keyword>
<evidence type="ECO:0000256" key="2">
    <source>
        <dbReference type="ARBA" id="ARBA00022448"/>
    </source>
</evidence>
<keyword evidence="13" id="KW-1071">Ligand-gated ion channel</keyword>
<evidence type="ECO:0000256" key="10">
    <source>
        <dbReference type="ARBA" id="ARBA00023170"/>
    </source>
</evidence>
<dbReference type="GO" id="GO:0045211">
    <property type="term" value="C:postsynaptic membrane"/>
    <property type="evidence" value="ECO:0007669"/>
    <property type="project" value="UniProtKB-SubCell"/>
</dbReference>
<keyword evidence="6" id="KW-0770">Synapse</keyword>
<evidence type="ECO:0000259" key="18">
    <source>
        <dbReference type="Pfam" id="PF02932"/>
    </source>
</evidence>
<keyword evidence="5 17" id="KW-1133">Transmembrane helix</keyword>
<gene>
    <name evidence="19" type="primary">nAChRa2_1</name>
    <name evidence="19" type="ORF">SK128_018697</name>
</gene>
<sequence length="196" mass="21699">MPPRLDDNGSSTLRERFRTPHHQQCPGSSYNGFRPPGEGCFGGLGFQGSPIRAAHIPGGVGATMGMCEGGTENDGLAGSPGLSRNTFEATFGELPECFNISQEAQAQYPVEIQRAIQNVKYIHNHMIRQDKFDEEDDEWAFVAMVLDRLLLWLFGLISIVGTVTILCESPFLYDSTLPLDIQISEVFQKRQDGIDF</sequence>
<evidence type="ECO:0000256" key="1">
    <source>
        <dbReference type="ARBA" id="ARBA00009237"/>
    </source>
</evidence>
<comment type="subcellular location">
    <subcellularLocation>
        <location evidence="15">Postsynaptic cell membrane</location>
        <topology evidence="15">Multi-pass membrane protein</topology>
    </subcellularLocation>
</comment>
<dbReference type="GO" id="GO:0007268">
    <property type="term" value="P:chemical synaptic transmission"/>
    <property type="evidence" value="ECO:0007669"/>
    <property type="project" value="UniProtKB-ARBA"/>
</dbReference>
<evidence type="ECO:0000313" key="20">
    <source>
        <dbReference type="Proteomes" id="UP001381693"/>
    </source>
</evidence>
<keyword evidence="11" id="KW-0325">Glycoprotein</keyword>
<keyword evidence="20" id="KW-1185">Reference proteome</keyword>
<name>A0AAN9A6U9_HALRR</name>
<evidence type="ECO:0000256" key="16">
    <source>
        <dbReference type="SAM" id="MobiDB-lite"/>
    </source>
</evidence>
<evidence type="ECO:0000256" key="5">
    <source>
        <dbReference type="ARBA" id="ARBA00022989"/>
    </source>
</evidence>
<comment type="similarity">
    <text evidence="1">Belongs to the ligand-gated ion channel (TC 1.A.9) family. Acetylcholine receptor (TC 1.A.9.1) subfamily.</text>
</comment>
<comment type="caution">
    <text evidence="19">The sequence shown here is derived from an EMBL/GenBank/DDBJ whole genome shotgun (WGS) entry which is preliminary data.</text>
</comment>
<organism evidence="19 20">
    <name type="scientific">Halocaridina rubra</name>
    <name type="common">Hawaiian red shrimp</name>
    <dbReference type="NCBI Taxonomy" id="373956"/>
    <lineage>
        <taxon>Eukaryota</taxon>
        <taxon>Metazoa</taxon>
        <taxon>Ecdysozoa</taxon>
        <taxon>Arthropoda</taxon>
        <taxon>Crustacea</taxon>
        <taxon>Multicrustacea</taxon>
        <taxon>Malacostraca</taxon>
        <taxon>Eumalacostraca</taxon>
        <taxon>Eucarida</taxon>
        <taxon>Decapoda</taxon>
        <taxon>Pleocyemata</taxon>
        <taxon>Caridea</taxon>
        <taxon>Atyoidea</taxon>
        <taxon>Atyidae</taxon>
        <taxon>Halocaridina</taxon>
    </lineage>
</organism>
<keyword evidence="4 17" id="KW-0812">Transmembrane</keyword>
<evidence type="ECO:0000313" key="19">
    <source>
        <dbReference type="EMBL" id="KAK7074440.1"/>
    </source>
</evidence>
<keyword evidence="8 17" id="KW-0472">Membrane</keyword>
<reference evidence="19 20" key="1">
    <citation type="submission" date="2023-11" db="EMBL/GenBank/DDBJ databases">
        <title>Halocaridina rubra genome assembly.</title>
        <authorList>
            <person name="Smith C."/>
        </authorList>
    </citation>
    <scope>NUCLEOTIDE SEQUENCE [LARGE SCALE GENOMIC DNA]</scope>
    <source>
        <strain evidence="19">EP-1</strain>
        <tissue evidence="19">Whole</tissue>
    </source>
</reference>
<proteinExistence type="inferred from homology"/>
<keyword evidence="7" id="KW-0406">Ion transport</keyword>
<dbReference type="FunFam" id="1.20.58.390:FF:000030">
    <property type="entry name" value="Acetylcholine receptor subunit alpha-L1"/>
    <property type="match status" value="1"/>
</dbReference>
<protein>
    <submittedName>
        <fullName evidence="19">Neurotransmitter-gated ion-channel ligand binding domain</fullName>
    </submittedName>
</protein>
<evidence type="ECO:0000256" key="8">
    <source>
        <dbReference type="ARBA" id="ARBA00023136"/>
    </source>
</evidence>
<feature type="transmembrane region" description="Helical" evidence="17">
    <location>
        <begin position="149"/>
        <end position="173"/>
    </location>
</feature>
<evidence type="ECO:0000256" key="4">
    <source>
        <dbReference type="ARBA" id="ARBA00022692"/>
    </source>
</evidence>
<keyword evidence="9" id="KW-1015">Disulfide bond</keyword>
<feature type="domain" description="Neurotransmitter-gated ion-channel transmembrane" evidence="18">
    <location>
        <begin position="104"/>
        <end position="165"/>
    </location>
</feature>
<evidence type="ECO:0000256" key="3">
    <source>
        <dbReference type="ARBA" id="ARBA00022475"/>
    </source>
</evidence>
<accession>A0AAN9A6U9</accession>
<evidence type="ECO:0000256" key="17">
    <source>
        <dbReference type="SAM" id="Phobius"/>
    </source>
</evidence>
<feature type="region of interest" description="Disordered" evidence="16">
    <location>
        <begin position="1"/>
        <end position="31"/>
    </location>
</feature>
<evidence type="ECO:0000256" key="12">
    <source>
        <dbReference type="ARBA" id="ARBA00023257"/>
    </source>
</evidence>
<evidence type="ECO:0000256" key="6">
    <source>
        <dbReference type="ARBA" id="ARBA00023018"/>
    </source>
</evidence>
<evidence type="ECO:0000256" key="7">
    <source>
        <dbReference type="ARBA" id="ARBA00023065"/>
    </source>
</evidence>
<feature type="compositionally biased region" description="Basic and acidic residues" evidence="16">
    <location>
        <begin position="1"/>
        <end position="18"/>
    </location>
</feature>
<keyword evidence="3" id="KW-1003">Cell membrane</keyword>
<dbReference type="Proteomes" id="UP001381693">
    <property type="component" value="Unassembled WGS sequence"/>
</dbReference>
<dbReference type="InterPro" id="IPR006029">
    <property type="entry name" value="Neurotrans-gated_channel_TM"/>
</dbReference>
<keyword evidence="10" id="KW-0675">Receptor</keyword>
<dbReference type="SUPFAM" id="SSF90112">
    <property type="entry name" value="Neurotransmitter-gated ion-channel transmembrane pore"/>
    <property type="match status" value="1"/>
</dbReference>
<dbReference type="Gene3D" id="1.20.58.390">
    <property type="entry name" value="Neurotransmitter-gated ion-channel transmembrane domain"/>
    <property type="match status" value="1"/>
</dbReference>
<evidence type="ECO:0000256" key="15">
    <source>
        <dbReference type="ARBA" id="ARBA00034104"/>
    </source>
</evidence>
<dbReference type="EMBL" id="JAXCGZ010011596">
    <property type="protein sequence ID" value="KAK7074440.1"/>
    <property type="molecule type" value="Genomic_DNA"/>
</dbReference>
<evidence type="ECO:0000256" key="13">
    <source>
        <dbReference type="ARBA" id="ARBA00023286"/>
    </source>
</evidence>
<keyword evidence="12" id="KW-0628">Postsynaptic cell membrane</keyword>
<dbReference type="Pfam" id="PF02932">
    <property type="entry name" value="Neur_chan_memb"/>
    <property type="match status" value="1"/>
</dbReference>
<dbReference type="AlphaFoldDB" id="A0AAN9A6U9"/>
<dbReference type="GO" id="GO:0034220">
    <property type="term" value="P:monoatomic ion transmembrane transport"/>
    <property type="evidence" value="ECO:0007669"/>
    <property type="project" value="UniProtKB-KW"/>
</dbReference>
<dbReference type="InterPro" id="IPR038050">
    <property type="entry name" value="Neuro_actylchol_rec"/>
</dbReference>
<evidence type="ECO:0000256" key="14">
    <source>
        <dbReference type="ARBA" id="ARBA00023303"/>
    </source>
</evidence>